<proteinExistence type="inferred from homology"/>
<dbReference type="GO" id="GO:0016874">
    <property type="term" value="F:ligase activity"/>
    <property type="evidence" value="ECO:0007669"/>
    <property type="project" value="UniProtKB-KW"/>
</dbReference>
<dbReference type="Pfam" id="PF00120">
    <property type="entry name" value="Gln-synt_C"/>
    <property type="match status" value="1"/>
</dbReference>
<reference evidence="7" key="1">
    <citation type="journal article" date="2019" name="Int. J. Syst. Evol. Microbiol.">
        <title>The Global Catalogue of Microorganisms (GCM) 10K type strain sequencing project: providing services to taxonomists for standard genome sequencing and annotation.</title>
        <authorList>
            <consortium name="The Broad Institute Genomics Platform"/>
            <consortium name="The Broad Institute Genome Sequencing Center for Infectious Disease"/>
            <person name="Wu L."/>
            <person name="Ma J."/>
        </authorList>
    </citation>
    <scope>NUCLEOTIDE SEQUENCE [LARGE SCALE GENOMIC DNA]</scope>
    <source>
        <strain evidence="7">KCTC 62164</strain>
    </source>
</reference>
<dbReference type="PANTHER" id="PTHR43785">
    <property type="entry name" value="GAMMA-GLUTAMYLPUTRESCINE SYNTHETASE"/>
    <property type="match status" value="1"/>
</dbReference>
<dbReference type="EMBL" id="JBHRSL010000002">
    <property type="protein sequence ID" value="MFC3051277.1"/>
    <property type="molecule type" value="Genomic_DNA"/>
</dbReference>
<evidence type="ECO:0000256" key="1">
    <source>
        <dbReference type="ARBA" id="ARBA00001946"/>
    </source>
</evidence>
<dbReference type="Gene3D" id="3.10.20.70">
    <property type="entry name" value="Glutamine synthetase, N-terminal domain"/>
    <property type="match status" value="1"/>
</dbReference>
<protein>
    <submittedName>
        <fullName evidence="6">Glutamine synthetase family protein</fullName>
        <ecNumber evidence="6">6.3.1.-</ecNumber>
    </submittedName>
</protein>
<gene>
    <name evidence="6" type="ORF">ACFOKA_05095</name>
</gene>
<evidence type="ECO:0000256" key="3">
    <source>
        <dbReference type="PROSITE-ProRule" id="PRU01331"/>
    </source>
</evidence>
<dbReference type="PANTHER" id="PTHR43785:SF12">
    <property type="entry name" value="TYPE-1 GLUTAMINE SYNTHETASE 2"/>
    <property type="match status" value="1"/>
</dbReference>
<dbReference type="InterPro" id="IPR008146">
    <property type="entry name" value="Gln_synth_cat_dom"/>
</dbReference>
<dbReference type="RefSeq" id="WP_194211734.1">
    <property type="nucleotide sequence ID" value="NZ_CP061205.1"/>
</dbReference>
<accession>A0ABV7D341</accession>
<evidence type="ECO:0000313" key="7">
    <source>
        <dbReference type="Proteomes" id="UP001595444"/>
    </source>
</evidence>
<dbReference type="SUPFAM" id="SSF54368">
    <property type="entry name" value="Glutamine synthetase, N-terminal domain"/>
    <property type="match status" value="1"/>
</dbReference>
<feature type="domain" description="GS catalytic" evidence="5">
    <location>
        <begin position="116"/>
        <end position="447"/>
    </location>
</feature>
<dbReference type="InterPro" id="IPR036651">
    <property type="entry name" value="Gln_synt_N_sf"/>
</dbReference>
<comment type="caution">
    <text evidence="6">The sequence shown here is derived from an EMBL/GenBank/DDBJ whole genome shotgun (WGS) entry which is preliminary data.</text>
</comment>
<dbReference type="PROSITE" id="PS51987">
    <property type="entry name" value="GS_CATALYTIC"/>
    <property type="match status" value="1"/>
</dbReference>
<keyword evidence="7" id="KW-1185">Reference proteome</keyword>
<dbReference type="SUPFAM" id="SSF55931">
    <property type="entry name" value="Glutamine synthetase/guanido kinase"/>
    <property type="match status" value="1"/>
</dbReference>
<evidence type="ECO:0000256" key="2">
    <source>
        <dbReference type="ARBA" id="ARBA00022598"/>
    </source>
</evidence>
<organism evidence="6 7">
    <name type="scientific">Kordiimonas pumila</name>
    <dbReference type="NCBI Taxonomy" id="2161677"/>
    <lineage>
        <taxon>Bacteria</taxon>
        <taxon>Pseudomonadati</taxon>
        <taxon>Pseudomonadota</taxon>
        <taxon>Alphaproteobacteria</taxon>
        <taxon>Kordiimonadales</taxon>
        <taxon>Kordiimonadaceae</taxon>
        <taxon>Kordiimonas</taxon>
    </lineage>
</organism>
<dbReference type="SMART" id="SM01230">
    <property type="entry name" value="Gln-synt_C"/>
    <property type="match status" value="1"/>
</dbReference>
<name>A0ABV7D341_9PROT</name>
<evidence type="ECO:0000259" key="5">
    <source>
        <dbReference type="PROSITE" id="PS51987"/>
    </source>
</evidence>
<dbReference type="InterPro" id="IPR014746">
    <property type="entry name" value="Gln_synth/guanido_kin_cat_dom"/>
</dbReference>
<dbReference type="Proteomes" id="UP001595444">
    <property type="component" value="Unassembled WGS sequence"/>
</dbReference>
<comment type="similarity">
    <text evidence="3 4">Belongs to the glutamine synthetase family.</text>
</comment>
<keyword evidence="2 6" id="KW-0436">Ligase</keyword>
<evidence type="ECO:0000313" key="6">
    <source>
        <dbReference type="EMBL" id="MFC3051277.1"/>
    </source>
</evidence>
<evidence type="ECO:0000256" key="4">
    <source>
        <dbReference type="RuleBase" id="RU000384"/>
    </source>
</evidence>
<dbReference type="Gene3D" id="3.30.590.10">
    <property type="entry name" value="Glutamine synthetase/guanido kinase, catalytic domain"/>
    <property type="match status" value="1"/>
</dbReference>
<dbReference type="EC" id="6.3.1.-" evidence="6"/>
<comment type="cofactor">
    <cofactor evidence="1">
        <name>Mg(2+)</name>
        <dbReference type="ChEBI" id="CHEBI:18420"/>
    </cofactor>
</comment>
<sequence length="447" mass="49658">MSFDREVEVFLGNHPDLEMIEVFLTDVNGVCRGKQLPADALKKVAKNSIYFPITIPFLTTNGTNPEAVVEEYCADPDRACHPVEGSLQLMPWATKKTAQVLISMKDTDGGPMFFDPRHVLDKILSYYRADELRPVIALEYEFFLFTAGSVPPVAISPVNGMVQANGANSYNMDTFYDYELLLQEINEACSSQGIDITGVISEYGDGQFEVNLNHTENVLQACDHAMMVKRAVRGVARKHGMLASFMAKPFTGDVGSGLHAHVSILNKDGKNIFGLPDGEQKLQDAIGGLLETMPDSTAFFAPNANSYRRFDPLSYAPIVPNWGENNRRLSVRIPMSDGENRRFEHRVSGADGCPHLVAASILAGAHYGMKNKIDPGKPLGEFDNVSHVNVLPSRWRIALDRLAASNVMRQYLGNDFVDLYLKVKGSEEEEFHRAVTSVDYEQYLRIL</sequence>